<evidence type="ECO:0000256" key="3">
    <source>
        <dbReference type="ARBA" id="ARBA00022771"/>
    </source>
</evidence>
<keyword evidence="3 5" id="KW-0863">Zinc-finger</keyword>
<evidence type="ECO:0000256" key="2">
    <source>
        <dbReference type="ARBA" id="ARBA00022737"/>
    </source>
</evidence>
<dbReference type="SUPFAM" id="SSF118359">
    <property type="entry name" value="Expressed protein At2g23090/F21P24.15"/>
    <property type="match status" value="1"/>
</dbReference>
<evidence type="ECO:0000259" key="7">
    <source>
        <dbReference type="PROSITE" id="PS50157"/>
    </source>
</evidence>
<keyword evidence="2" id="KW-0677">Repeat</keyword>
<proteinExistence type="predicted"/>
<evidence type="ECO:0000313" key="8">
    <source>
        <dbReference type="EMBL" id="KAJ9608425.1"/>
    </source>
</evidence>
<dbReference type="Pfam" id="PF13894">
    <property type="entry name" value="zf-C2H2_4"/>
    <property type="match status" value="1"/>
</dbReference>
<comment type="caution">
    <text evidence="8">The sequence shown here is derived from an EMBL/GenBank/DDBJ whole genome shotgun (WGS) entry which is preliminary data.</text>
</comment>
<dbReference type="Gene3D" id="3.30.160.60">
    <property type="entry name" value="Classic Zinc Finger"/>
    <property type="match status" value="2"/>
</dbReference>
<dbReference type="SUPFAM" id="SSF57667">
    <property type="entry name" value="beta-beta-alpha zinc fingers"/>
    <property type="match status" value="1"/>
</dbReference>
<dbReference type="EMBL" id="JAPDRK010000010">
    <property type="protein sequence ID" value="KAJ9608425.1"/>
    <property type="molecule type" value="Genomic_DNA"/>
</dbReference>
<dbReference type="PROSITE" id="PS00028">
    <property type="entry name" value="ZINC_FINGER_C2H2_1"/>
    <property type="match status" value="1"/>
</dbReference>
<dbReference type="InterPro" id="IPR013087">
    <property type="entry name" value="Znf_C2H2_type"/>
</dbReference>
<dbReference type="Proteomes" id="UP001172673">
    <property type="component" value="Unassembled WGS sequence"/>
</dbReference>
<accession>A0AA39CHP4</accession>
<evidence type="ECO:0000256" key="1">
    <source>
        <dbReference type="ARBA" id="ARBA00022723"/>
    </source>
</evidence>
<dbReference type="SMART" id="SM00355">
    <property type="entry name" value="ZnF_C2H2"/>
    <property type="match status" value="3"/>
</dbReference>
<evidence type="ECO:0000313" key="9">
    <source>
        <dbReference type="Proteomes" id="UP001172673"/>
    </source>
</evidence>
<protein>
    <recommendedName>
        <fullName evidence="7">C2H2-type domain-containing protein</fullName>
    </recommendedName>
</protein>
<dbReference type="PANTHER" id="PTHR24379">
    <property type="entry name" value="KRAB AND ZINC FINGER DOMAIN-CONTAINING"/>
    <property type="match status" value="1"/>
</dbReference>
<keyword evidence="4" id="KW-0862">Zinc</keyword>
<evidence type="ECO:0000256" key="4">
    <source>
        <dbReference type="ARBA" id="ARBA00022833"/>
    </source>
</evidence>
<dbReference type="PROSITE" id="PS50157">
    <property type="entry name" value="ZINC_FINGER_C2H2_2"/>
    <property type="match status" value="1"/>
</dbReference>
<gene>
    <name evidence="8" type="ORF">H2200_007413</name>
</gene>
<dbReference type="PANTHER" id="PTHR24379:SF121">
    <property type="entry name" value="C2H2-TYPE DOMAIN-CONTAINING PROTEIN"/>
    <property type="match status" value="1"/>
</dbReference>
<feature type="region of interest" description="Disordered" evidence="6">
    <location>
        <begin position="21"/>
        <end position="47"/>
    </location>
</feature>
<keyword evidence="9" id="KW-1185">Reference proteome</keyword>
<name>A0AA39CHP4_9EURO</name>
<feature type="domain" description="C2H2-type" evidence="7">
    <location>
        <begin position="149"/>
        <end position="175"/>
    </location>
</feature>
<keyword evidence="1" id="KW-0479">Metal-binding</keyword>
<evidence type="ECO:0000256" key="5">
    <source>
        <dbReference type="PROSITE-ProRule" id="PRU00042"/>
    </source>
</evidence>
<dbReference type="InterPro" id="IPR036236">
    <property type="entry name" value="Znf_C2H2_sf"/>
</dbReference>
<dbReference type="GO" id="GO:0008270">
    <property type="term" value="F:zinc ion binding"/>
    <property type="evidence" value="ECO:0007669"/>
    <property type="project" value="UniProtKB-KW"/>
</dbReference>
<sequence length="175" mass="19576">MALYMHMNAFQLLPGHIPSVPRAQPTLPGTQPGAAIQDYGEWTDTPSNSIQEHGSAGIVDNKFACICGKTISEKSNFTRHCRENKQKAEGTSVKCPHCNIEKTRPGNLINHVKSLHPNEYHAKCNICGRWFYQAADLARHSNHPKGCSIRCGICGATFMNPDDYEQHMRRKHPKP</sequence>
<reference evidence="8" key="1">
    <citation type="submission" date="2022-10" db="EMBL/GenBank/DDBJ databases">
        <title>Culturing micro-colonial fungi from biological soil crusts in the Mojave desert and describing Neophaeococcomyces mojavensis, and introducing the new genera and species Taxawa tesnikishii.</title>
        <authorList>
            <person name="Kurbessoian T."/>
            <person name="Stajich J.E."/>
        </authorList>
    </citation>
    <scope>NUCLEOTIDE SEQUENCE</scope>
    <source>
        <strain evidence="8">TK_41</strain>
    </source>
</reference>
<evidence type="ECO:0000256" key="6">
    <source>
        <dbReference type="SAM" id="MobiDB-lite"/>
    </source>
</evidence>
<organism evidence="8 9">
    <name type="scientific">Cladophialophora chaetospira</name>
    <dbReference type="NCBI Taxonomy" id="386627"/>
    <lineage>
        <taxon>Eukaryota</taxon>
        <taxon>Fungi</taxon>
        <taxon>Dikarya</taxon>
        <taxon>Ascomycota</taxon>
        <taxon>Pezizomycotina</taxon>
        <taxon>Eurotiomycetes</taxon>
        <taxon>Chaetothyriomycetidae</taxon>
        <taxon>Chaetothyriales</taxon>
        <taxon>Herpotrichiellaceae</taxon>
        <taxon>Cladophialophora</taxon>
    </lineage>
</organism>
<dbReference type="AlphaFoldDB" id="A0AA39CHP4"/>